<dbReference type="VEuPathDB" id="FungiDB:I7I51_02914"/>
<feature type="compositionally biased region" description="Low complexity" evidence="1">
    <location>
        <begin position="220"/>
        <end position="235"/>
    </location>
</feature>
<sequence>MMQLGRAPDPETRQGLWPVQINSGDCHNYNNTPVDVGDGCGIAVSIVPRQAWRNPAEERTADQRVVVPAIGRVAGVALITFVSPENKNHKSLVIRYDNSKVKQAVGEGKEGARRKCIWEKGNPRSKNPSWLVAWTCQVVARYRQLVQPGCMLAVSKARPQTSGVGCSCVGVDVGSAIFWRYSAALSKIFSSRDELNVERTKKKKKYVVVGAYHCRPRRGASGSPSQPAHQQQSAATSLRTVTGQSRTRWLQGQNVAILH</sequence>
<evidence type="ECO:0000313" key="2">
    <source>
        <dbReference type="EMBL" id="QSS66705.1"/>
    </source>
</evidence>
<dbReference type="Proteomes" id="UP000663671">
    <property type="component" value="Chromosome 6"/>
</dbReference>
<feature type="region of interest" description="Disordered" evidence="1">
    <location>
        <begin position="217"/>
        <end position="241"/>
    </location>
</feature>
<dbReference type="OrthoDB" id="10567181at2759"/>
<reference evidence="2" key="1">
    <citation type="submission" date="2021-01" db="EMBL/GenBank/DDBJ databases">
        <title>Chromosome-level genome assembly of a human fungal pathogen reveals clustering of transcriptionally co-regulated genes.</title>
        <authorList>
            <person name="Voorhies M."/>
            <person name="Cohen S."/>
            <person name="Shea T.P."/>
            <person name="Petrus S."/>
            <person name="Munoz J.F."/>
            <person name="Poplawski S."/>
            <person name="Goldman W.E."/>
            <person name="Michael T."/>
            <person name="Cuomo C.A."/>
            <person name="Sil A."/>
            <person name="Beyhan S."/>
        </authorList>
    </citation>
    <scope>NUCLEOTIDE SEQUENCE</scope>
    <source>
        <strain evidence="2">WU24</strain>
    </source>
</reference>
<dbReference type="EMBL" id="CP069116">
    <property type="protein sequence ID" value="QSS66705.1"/>
    <property type="molecule type" value="Genomic_DNA"/>
</dbReference>
<proteinExistence type="predicted"/>
<organism evidence="2 3">
    <name type="scientific">Ajellomyces capsulatus</name>
    <name type="common">Darling's disease fungus</name>
    <name type="synonym">Histoplasma capsulatum</name>
    <dbReference type="NCBI Taxonomy" id="5037"/>
    <lineage>
        <taxon>Eukaryota</taxon>
        <taxon>Fungi</taxon>
        <taxon>Dikarya</taxon>
        <taxon>Ascomycota</taxon>
        <taxon>Pezizomycotina</taxon>
        <taxon>Eurotiomycetes</taxon>
        <taxon>Eurotiomycetidae</taxon>
        <taxon>Onygenales</taxon>
        <taxon>Ajellomycetaceae</taxon>
        <taxon>Histoplasma</taxon>
    </lineage>
</organism>
<accession>A0A8A1MLK3</accession>
<name>A0A8A1MLK3_AJECA</name>
<protein>
    <submittedName>
        <fullName evidence="2">Uncharacterized protein</fullName>
    </submittedName>
</protein>
<gene>
    <name evidence="2" type="ORF">I7I51_02914</name>
</gene>
<evidence type="ECO:0000313" key="3">
    <source>
        <dbReference type="Proteomes" id="UP000663671"/>
    </source>
</evidence>
<dbReference type="AlphaFoldDB" id="A0A8A1MLK3"/>
<evidence type="ECO:0000256" key="1">
    <source>
        <dbReference type="SAM" id="MobiDB-lite"/>
    </source>
</evidence>